<evidence type="ECO:0008006" key="3">
    <source>
        <dbReference type="Google" id="ProtNLM"/>
    </source>
</evidence>
<reference evidence="1 2" key="1">
    <citation type="submission" date="2014-07" db="EMBL/GenBank/DDBJ databases">
        <authorList>
            <person name="McCorrison J."/>
            <person name="Sanka R."/>
            <person name="Torralba M."/>
            <person name="Gillis M."/>
            <person name="Haft D.H."/>
            <person name="Methe B."/>
            <person name="Sutton G."/>
            <person name="Nelson K.E."/>
        </authorList>
    </citation>
    <scope>NUCLEOTIDE SEQUENCE [LARGE SCALE GENOMIC DNA]</scope>
    <source>
        <strain evidence="1 2">DNF00058</strain>
    </source>
</reference>
<dbReference type="AlphaFoldDB" id="A0A096D352"/>
<dbReference type="OrthoDB" id="1005072at2"/>
<dbReference type="Proteomes" id="UP000029614">
    <property type="component" value="Unassembled WGS sequence"/>
</dbReference>
<sequence length="432" mass="50264">MEQLLHYVWKHKLFPLIGLRTTNNEIVEVIDTGLLNTDAGPDFFNAKIKIDNTLWVGNVEIHEKSTDWFMHKHHLDVNYNNVILHVASTIDTEVQTLSGNNPPQIKLEIPKEVRQNYEELIKNDTYPPCYKIIPSLSTIMLHSWMSVLQTERLEQKAEDIVLRVKQMDGSWEDAYFVTLARNYGFGINGEVFEQWAKQFSLQKTVGHHSDNLLQIESFFLGMAGLLDPLSIPERYREEAIKQDYYKQLSSEFSFLSHKFGAKPISYSLWKFLRLRPQNFPHIKIAQLSYLYFCKKAGLSNIISCETIKELRKILQTEVSKYWQTHYTFGAESTEKKKHLSSSSIDVIIINTIVPILFAYGHYKDNSLLIEKAFSLLDQLNAENNNIVRMWRDVGLKIETAGDSQALIHLKKKYCDSKDCLRCRIGYQYLKRI</sequence>
<accession>A0A096D352</accession>
<comment type="caution">
    <text evidence="1">The sequence shown here is derived from an EMBL/GenBank/DDBJ whole genome shotgun (WGS) entry which is preliminary data.</text>
</comment>
<dbReference type="EMBL" id="JRNU01000020">
    <property type="protein sequence ID" value="KGF51934.1"/>
    <property type="molecule type" value="Genomic_DNA"/>
</dbReference>
<keyword evidence="2" id="KW-1185">Reference proteome</keyword>
<evidence type="ECO:0000313" key="2">
    <source>
        <dbReference type="Proteomes" id="UP000029614"/>
    </source>
</evidence>
<protein>
    <recommendedName>
        <fullName evidence="3">DUF2851 domain-containing protein</fullName>
    </recommendedName>
</protein>
<dbReference type="InterPro" id="IPR021272">
    <property type="entry name" value="DUF2851"/>
</dbReference>
<proteinExistence type="predicted"/>
<name>A0A096D352_9BACT</name>
<dbReference type="RefSeq" id="WP_036855405.1">
    <property type="nucleotide sequence ID" value="NZ_JRNU01000020.1"/>
</dbReference>
<evidence type="ECO:0000313" key="1">
    <source>
        <dbReference type="EMBL" id="KGF51934.1"/>
    </source>
</evidence>
<gene>
    <name evidence="1" type="ORF">HMPREF9302_05330</name>
</gene>
<organism evidence="1 2">
    <name type="scientific">Prevotella amnii DNF00058</name>
    <dbReference type="NCBI Taxonomy" id="1401066"/>
    <lineage>
        <taxon>Bacteria</taxon>
        <taxon>Pseudomonadati</taxon>
        <taxon>Bacteroidota</taxon>
        <taxon>Bacteroidia</taxon>
        <taxon>Bacteroidales</taxon>
        <taxon>Prevotellaceae</taxon>
        <taxon>Prevotella</taxon>
    </lineage>
</organism>
<dbReference type="Pfam" id="PF11013">
    <property type="entry name" value="DUF2851"/>
    <property type="match status" value="1"/>
</dbReference>